<evidence type="ECO:0000256" key="3">
    <source>
        <dbReference type="ARBA" id="ARBA00023125"/>
    </source>
</evidence>
<dbReference type="SUPFAM" id="SSF53850">
    <property type="entry name" value="Periplasmic binding protein-like II"/>
    <property type="match status" value="1"/>
</dbReference>
<evidence type="ECO:0000259" key="5">
    <source>
        <dbReference type="PROSITE" id="PS50931"/>
    </source>
</evidence>
<dbReference type="Gene3D" id="1.10.10.10">
    <property type="entry name" value="Winged helix-like DNA-binding domain superfamily/Winged helix DNA-binding domain"/>
    <property type="match status" value="1"/>
</dbReference>
<dbReference type="RefSeq" id="WP_264227099.1">
    <property type="nucleotide sequence ID" value="NZ_CP107716.1"/>
</dbReference>
<dbReference type="InterPro" id="IPR050950">
    <property type="entry name" value="HTH-type_LysR_regulators"/>
</dbReference>
<dbReference type="InterPro" id="IPR000847">
    <property type="entry name" value="LysR_HTH_N"/>
</dbReference>
<gene>
    <name evidence="6" type="ORF">OF122_07185</name>
</gene>
<keyword evidence="3" id="KW-0238">DNA-binding</keyword>
<reference evidence="6" key="1">
    <citation type="submission" date="2022-10" db="EMBL/GenBank/DDBJ databases">
        <title>YIM 151497 complete genome.</title>
        <authorList>
            <person name="Chen X."/>
        </authorList>
    </citation>
    <scope>NUCLEOTIDE SEQUENCE</scope>
    <source>
        <strain evidence="6">YIM 151497</strain>
    </source>
</reference>
<dbReference type="Pfam" id="PF03466">
    <property type="entry name" value="LysR_substrate"/>
    <property type="match status" value="1"/>
</dbReference>
<evidence type="ECO:0000313" key="7">
    <source>
        <dbReference type="Proteomes" id="UP001163882"/>
    </source>
</evidence>
<evidence type="ECO:0000256" key="1">
    <source>
        <dbReference type="ARBA" id="ARBA00009437"/>
    </source>
</evidence>
<dbReference type="PRINTS" id="PR00039">
    <property type="entry name" value="HTHLYSR"/>
</dbReference>
<keyword evidence="4" id="KW-0804">Transcription</keyword>
<feature type="domain" description="HTH lysR-type" evidence="5">
    <location>
        <begin position="2"/>
        <end position="59"/>
    </location>
</feature>
<dbReference type="Proteomes" id="UP001163882">
    <property type="component" value="Chromosome"/>
</dbReference>
<protein>
    <submittedName>
        <fullName evidence="6">LysR family transcriptional regulator</fullName>
    </submittedName>
</protein>
<dbReference type="PANTHER" id="PTHR30419:SF8">
    <property type="entry name" value="NITROGEN ASSIMILATION TRANSCRIPTIONAL ACTIVATOR-RELATED"/>
    <property type="match status" value="1"/>
</dbReference>
<dbReference type="Gene3D" id="3.40.190.290">
    <property type="match status" value="1"/>
</dbReference>
<comment type="similarity">
    <text evidence="1">Belongs to the LysR transcriptional regulatory family.</text>
</comment>
<evidence type="ECO:0000313" key="6">
    <source>
        <dbReference type="EMBL" id="UYQ73531.1"/>
    </source>
</evidence>
<dbReference type="InterPro" id="IPR036390">
    <property type="entry name" value="WH_DNA-bd_sf"/>
</dbReference>
<accession>A0ABY6ISC1</accession>
<dbReference type="InterPro" id="IPR005119">
    <property type="entry name" value="LysR_subst-bd"/>
</dbReference>
<dbReference type="Pfam" id="PF00126">
    <property type="entry name" value="HTH_1"/>
    <property type="match status" value="1"/>
</dbReference>
<dbReference type="EMBL" id="CP107716">
    <property type="protein sequence ID" value="UYQ73531.1"/>
    <property type="molecule type" value="Genomic_DNA"/>
</dbReference>
<proteinExistence type="inferred from homology"/>
<name>A0ABY6ISC1_9HYPH</name>
<dbReference type="SUPFAM" id="SSF46785">
    <property type="entry name" value="Winged helix' DNA-binding domain"/>
    <property type="match status" value="1"/>
</dbReference>
<keyword evidence="7" id="KW-1185">Reference proteome</keyword>
<dbReference type="InterPro" id="IPR036388">
    <property type="entry name" value="WH-like_DNA-bd_sf"/>
</dbReference>
<dbReference type="PANTHER" id="PTHR30419">
    <property type="entry name" value="HTH-TYPE TRANSCRIPTIONAL REGULATOR YBHD"/>
    <property type="match status" value="1"/>
</dbReference>
<sequence>MLNERDLRYFIGIVEHGNVHRAAESLHITQPALSKCIRRMEDLLQAPLFERHGRSLVLTDVGRQLASRAQHIVRGMDEVYKETLDYAHGMKGHIRIGAAATVAEFMMPEVLRMTNEHMPDVTLEISVGMSDVLREALLKDNLDLVLGPTSNSEDFDCQPIVEDRVVVVASKDHPLVGQSVDVAQLCGYQWVLAARPVKTREWIDAVFSSRSLPPPRAKIEVNTLVQLPQLIYQSSLLSFVSHRNLEKPEVAEKISEIDVPSATLNRHFGILTRKASYLPQACKKLCQFLVEHGKDI</sequence>
<keyword evidence="2" id="KW-0805">Transcription regulation</keyword>
<evidence type="ECO:0000256" key="2">
    <source>
        <dbReference type="ARBA" id="ARBA00023015"/>
    </source>
</evidence>
<dbReference type="PROSITE" id="PS50931">
    <property type="entry name" value="HTH_LYSR"/>
    <property type="match status" value="1"/>
</dbReference>
<organism evidence="6 7">
    <name type="scientific">Pelagibacterium flavum</name>
    <dbReference type="NCBI Taxonomy" id="2984530"/>
    <lineage>
        <taxon>Bacteria</taxon>
        <taxon>Pseudomonadati</taxon>
        <taxon>Pseudomonadota</taxon>
        <taxon>Alphaproteobacteria</taxon>
        <taxon>Hyphomicrobiales</taxon>
        <taxon>Devosiaceae</taxon>
        <taxon>Pelagibacterium</taxon>
    </lineage>
</organism>
<evidence type="ECO:0000256" key="4">
    <source>
        <dbReference type="ARBA" id="ARBA00023163"/>
    </source>
</evidence>